<reference evidence="2 3" key="2">
    <citation type="journal article" date="2008" name="Science">
        <title>Environmental genomics reveals a single-species ecosystem deep within Earth.</title>
        <authorList>
            <person name="Chivian D."/>
            <person name="Brodie E.L."/>
            <person name="Alm E.J."/>
            <person name="Culley D.E."/>
            <person name="Dehal P.S."/>
            <person name="Desantis T.Z."/>
            <person name="Gihring T.M."/>
            <person name="Lapidus A."/>
            <person name="Lin L.H."/>
            <person name="Lowry S.R."/>
            <person name="Moser D.P."/>
            <person name="Richardson P.M."/>
            <person name="Southam G."/>
            <person name="Wanger G."/>
            <person name="Pratt L.M."/>
            <person name="Andersen G.L."/>
            <person name="Hazen T.C."/>
            <person name="Brockman F.J."/>
            <person name="Arkin A.P."/>
            <person name="Onstott T.C."/>
        </authorList>
    </citation>
    <scope>NUCLEOTIDE SEQUENCE [LARGE SCALE GENOMIC DNA]</scope>
    <source>
        <strain evidence="2 3">MP104C</strain>
    </source>
</reference>
<evidence type="ECO:0000259" key="1">
    <source>
        <dbReference type="PROSITE" id="PS51411"/>
    </source>
</evidence>
<dbReference type="KEGG" id="dau:Daud_0038"/>
<gene>
    <name evidence="2" type="ordered locus">Daud_0038</name>
</gene>
<dbReference type="PROSITE" id="PS51411">
    <property type="entry name" value="PSP1_C"/>
    <property type="match status" value="1"/>
</dbReference>
<reference evidence="3" key="1">
    <citation type="submission" date="2007-10" db="EMBL/GenBank/DDBJ databases">
        <title>Complete sequence of chromosome of Desulforudis audaxviator MP104C.</title>
        <authorList>
            <person name="Copeland A."/>
            <person name="Lucas S."/>
            <person name="Lapidus A."/>
            <person name="Barry K."/>
            <person name="Glavina del Rio T."/>
            <person name="Dalin E."/>
            <person name="Tice H."/>
            <person name="Bruce D."/>
            <person name="Pitluck S."/>
            <person name="Lowry S.R."/>
            <person name="Larimer F."/>
            <person name="Land M.L."/>
            <person name="Hauser L."/>
            <person name="Kyrpides N."/>
            <person name="Ivanova N.N."/>
            <person name="Richardson P."/>
        </authorList>
    </citation>
    <scope>NUCLEOTIDE SEQUENCE [LARGE SCALE GENOMIC DNA]</scope>
    <source>
        <strain evidence="3">MP104C</strain>
    </source>
</reference>
<dbReference type="STRING" id="477974.Daud_0038"/>
<dbReference type="PANTHER" id="PTHR43830">
    <property type="entry name" value="PROTEIN PSP1"/>
    <property type="match status" value="1"/>
</dbReference>
<keyword evidence="3" id="KW-1185">Reference proteome</keyword>
<dbReference type="RefSeq" id="WP_012301201.1">
    <property type="nucleotide sequence ID" value="NC_010424.1"/>
</dbReference>
<dbReference type="OrthoDB" id="9779344at2"/>
<dbReference type="AlphaFoldDB" id="B1I167"/>
<dbReference type="InterPro" id="IPR047767">
    <property type="entry name" value="PSP1-like"/>
</dbReference>
<dbReference type="InterPro" id="IPR007557">
    <property type="entry name" value="PSP1_C"/>
</dbReference>
<organism evidence="2 3">
    <name type="scientific">Desulforudis audaxviator (strain MP104C)</name>
    <dbReference type="NCBI Taxonomy" id="477974"/>
    <lineage>
        <taxon>Bacteria</taxon>
        <taxon>Bacillati</taxon>
        <taxon>Bacillota</taxon>
        <taxon>Clostridia</taxon>
        <taxon>Thermoanaerobacterales</taxon>
        <taxon>Candidatus Desulforudaceae</taxon>
        <taxon>Candidatus Desulforudis</taxon>
    </lineage>
</organism>
<dbReference type="Pfam" id="PF04468">
    <property type="entry name" value="PSP1"/>
    <property type="match status" value="1"/>
</dbReference>
<proteinExistence type="predicted"/>
<protein>
    <submittedName>
        <fullName evidence="2">PSP1 domain protein</fullName>
    </submittedName>
</protein>
<dbReference type="EMBL" id="CP000860">
    <property type="protein sequence ID" value="ACA58607.1"/>
    <property type="molecule type" value="Genomic_DNA"/>
</dbReference>
<evidence type="ECO:0000313" key="3">
    <source>
        <dbReference type="Proteomes" id="UP000008544"/>
    </source>
</evidence>
<dbReference type="PANTHER" id="PTHR43830:SF3">
    <property type="entry name" value="PROTEIN PSP1"/>
    <property type="match status" value="1"/>
</dbReference>
<dbReference type="HOGENOM" id="CLU_033149_2_0_9"/>
<sequence>MTGQLVGVQFKKTGKTYYFDPGALELEKGEGVIVETVRGLEYGTVVIGPRPRNGEDGEQLLKPVVRKATDEDLKCLAELQEKEARAFRIGEDKIKAHGLPMKLVGVDYTFDSSKVIFYFTAEGRVDFRELVRDLASVFRTRIELRQIGVRDEAKMIGGLGGCGRELCCATWLREFTPVSIRMAKEQNLSLNPTKISGICGRLMCCLKYESEVYENARGAYPDVGARVETPAGEGKVTGVNIFRNTVSVELKDSKHVQYFPLKQLKTLPKR</sequence>
<feature type="domain" description="PSP1 C-terminal" evidence="1">
    <location>
        <begin position="62"/>
        <end position="147"/>
    </location>
</feature>
<accession>B1I167</accession>
<dbReference type="GO" id="GO:0005737">
    <property type="term" value="C:cytoplasm"/>
    <property type="evidence" value="ECO:0007669"/>
    <property type="project" value="TreeGrafter"/>
</dbReference>
<name>B1I167_DESAP</name>
<dbReference type="NCBIfam" id="NF041131">
    <property type="entry name" value="RicT_YaaT_fam"/>
    <property type="match status" value="1"/>
</dbReference>
<dbReference type="Proteomes" id="UP000008544">
    <property type="component" value="Chromosome"/>
</dbReference>
<evidence type="ECO:0000313" key="2">
    <source>
        <dbReference type="EMBL" id="ACA58607.1"/>
    </source>
</evidence>
<dbReference type="eggNOG" id="COG1774">
    <property type="taxonomic scope" value="Bacteria"/>
</dbReference>